<evidence type="ECO:0000313" key="1">
    <source>
        <dbReference type="EMBL" id="GIY30907.1"/>
    </source>
</evidence>
<dbReference type="AlphaFoldDB" id="A0AAV4SBQ3"/>
<gene>
    <name evidence="1" type="ORF">CDAR_529801</name>
</gene>
<protein>
    <submittedName>
        <fullName evidence="1">Uncharacterized protein</fullName>
    </submittedName>
</protein>
<dbReference type="Proteomes" id="UP001054837">
    <property type="component" value="Unassembled WGS sequence"/>
</dbReference>
<evidence type="ECO:0000313" key="2">
    <source>
        <dbReference type="Proteomes" id="UP001054837"/>
    </source>
</evidence>
<name>A0AAV4SBQ3_9ARAC</name>
<dbReference type="EMBL" id="BPLQ01007569">
    <property type="protein sequence ID" value="GIY30907.1"/>
    <property type="molecule type" value="Genomic_DNA"/>
</dbReference>
<reference evidence="1 2" key="1">
    <citation type="submission" date="2021-06" db="EMBL/GenBank/DDBJ databases">
        <title>Caerostris darwini draft genome.</title>
        <authorList>
            <person name="Kono N."/>
            <person name="Arakawa K."/>
        </authorList>
    </citation>
    <scope>NUCLEOTIDE SEQUENCE [LARGE SCALE GENOMIC DNA]</scope>
</reference>
<comment type="caution">
    <text evidence="1">The sequence shown here is derived from an EMBL/GenBank/DDBJ whole genome shotgun (WGS) entry which is preliminary data.</text>
</comment>
<accession>A0AAV4SBQ3</accession>
<keyword evidence="2" id="KW-1185">Reference proteome</keyword>
<sequence length="105" mass="12191">MAGGQKPNTEQTRVHTFFNHLTRMKRTREVHFPLEEEINRSPGKSTLEEEEALLAEDNASAAQLPLLLVLNCHSPTQRDDNFPHFEWEKDIYLLMECSQFKNGVH</sequence>
<organism evidence="1 2">
    <name type="scientific">Caerostris darwini</name>
    <dbReference type="NCBI Taxonomy" id="1538125"/>
    <lineage>
        <taxon>Eukaryota</taxon>
        <taxon>Metazoa</taxon>
        <taxon>Ecdysozoa</taxon>
        <taxon>Arthropoda</taxon>
        <taxon>Chelicerata</taxon>
        <taxon>Arachnida</taxon>
        <taxon>Araneae</taxon>
        <taxon>Araneomorphae</taxon>
        <taxon>Entelegynae</taxon>
        <taxon>Araneoidea</taxon>
        <taxon>Araneidae</taxon>
        <taxon>Caerostris</taxon>
    </lineage>
</organism>
<proteinExistence type="predicted"/>